<dbReference type="PANTHER" id="PTHR11360">
    <property type="entry name" value="MONOCARBOXYLATE TRANSPORTER"/>
    <property type="match status" value="1"/>
</dbReference>
<feature type="transmembrane region" description="Helical" evidence="4">
    <location>
        <begin position="90"/>
        <end position="112"/>
    </location>
</feature>
<evidence type="ECO:0000259" key="5">
    <source>
        <dbReference type="PROSITE" id="PS50850"/>
    </source>
</evidence>
<proteinExistence type="predicted"/>
<dbReference type="Pfam" id="PF07690">
    <property type="entry name" value="MFS_1"/>
    <property type="match status" value="1"/>
</dbReference>
<evidence type="ECO:0000256" key="3">
    <source>
        <dbReference type="ARBA" id="ARBA00023136"/>
    </source>
</evidence>
<dbReference type="SUPFAM" id="SSF103473">
    <property type="entry name" value="MFS general substrate transporter"/>
    <property type="match status" value="1"/>
</dbReference>
<dbReference type="PROSITE" id="PS50850">
    <property type="entry name" value="MFS"/>
    <property type="match status" value="1"/>
</dbReference>
<accession>A0A6S6XQV4</accession>
<feature type="transmembrane region" description="Helical" evidence="4">
    <location>
        <begin position="305"/>
        <end position="328"/>
    </location>
</feature>
<keyword evidence="3 4" id="KW-0472">Membrane</keyword>
<dbReference type="PANTHER" id="PTHR11360:SF290">
    <property type="entry name" value="MONOCARBOXYLATE MFS PERMEASE"/>
    <property type="match status" value="1"/>
</dbReference>
<dbReference type="InterPro" id="IPR011701">
    <property type="entry name" value="MFS"/>
</dbReference>
<dbReference type="AlphaFoldDB" id="A0A6S6XQV4"/>
<evidence type="ECO:0000256" key="4">
    <source>
        <dbReference type="SAM" id="Phobius"/>
    </source>
</evidence>
<feature type="transmembrane region" description="Helical" evidence="4">
    <location>
        <begin position="30"/>
        <end position="48"/>
    </location>
</feature>
<dbReference type="Gene3D" id="1.20.1250.20">
    <property type="entry name" value="MFS general substrate transporter like domains"/>
    <property type="match status" value="2"/>
</dbReference>
<feature type="transmembrane region" description="Helical" evidence="4">
    <location>
        <begin position="246"/>
        <end position="265"/>
    </location>
</feature>
<organism evidence="6 7">
    <name type="scientific">Denitratisoma oestradiolicum</name>
    <dbReference type="NCBI Taxonomy" id="311182"/>
    <lineage>
        <taxon>Bacteria</taxon>
        <taxon>Pseudomonadati</taxon>
        <taxon>Pseudomonadota</taxon>
        <taxon>Betaproteobacteria</taxon>
        <taxon>Nitrosomonadales</taxon>
        <taxon>Sterolibacteriaceae</taxon>
        <taxon>Denitratisoma</taxon>
    </lineage>
</organism>
<protein>
    <recommendedName>
        <fullName evidence="5">Major facilitator superfamily (MFS) profile domain-containing protein</fullName>
    </recommendedName>
</protein>
<evidence type="ECO:0000256" key="1">
    <source>
        <dbReference type="ARBA" id="ARBA00022692"/>
    </source>
</evidence>
<evidence type="ECO:0000256" key="2">
    <source>
        <dbReference type="ARBA" id="ARBA00022989"/>
    </source>
</evidence>
<dbReference type="GO" id="GO:0022857">
    <property type="term" value="F:transmembrane transporter activity"/>
    <property type="evidence" value="ECO:0007669"/>
    <property type="project" value="InterPro"/>
</dbReference>
<evidence type="ECO:0000313" key="6">
    <source>
        <dbReference type="EMBL" id="CAB1368311.1"/>
    </source>
</evidence>
<feature type="domain" description="Major facilitator superfamily (MFS) profile" evidence="5">
    <location>
        <begin position="1"/>
        <end position="360"/>
    </location>
</feature>
<sequence>MWALTACSLATMLISPIAGSLMDKRSARSIYAVGTMFLSASLMLISFSRNIWEFILIYGFVMSLGSTLLGPLGANTLVARWFSRRSGRAMGITAMGTSLGGLLVPLILQALIEGMHSWRKACLLMAGIILLILLPPIFWLVRNKPADLGLRSDGGQVLDESHPPEAGSLKTELPNLMKDASFWRISMAIGVSIATFMTVLANLVPFAMGYGVPSSQAALLVSVISVSGFSGKVLFSVFADRINMKYCILAALLMAGLPLLLLVWFHEFPIIVLAAISVGLSSGAFLPAWGALVAEVYGPLIFGRVMGFMQPLSIVMVILALPMVGYLYDLTGNYSAAFLVLASTVGVAVIVFLPLAVKGKT</sequence>
<keyword evidence="2 4" id="KW-1133">Transmembrane helix</keyword>
<feature type="transmembrane region" description="Helical" evidence="4">
    <location>
        <begin position="217"/>
        <end position="239"/>
    </location>
</feature>
<keyword evidence="1 4" id="KW-0812">Transmembrane</keyword>
<evidence type="ECO:0000313" key="7">
    <source>
        <dbReference type="Proteomes" id="UP000515733"/>
    </source>
</evidence>
<dbReference type="KEGG" id="doe:DENOEST_1146"/>
<feature type="transmembrane region" description="Helical" evidence="4">
    <location>
        <begin position="54"/>
        <end position="78"/>
    </location>
</feature>
<feature type="transmembrane region" description="Helical" evidence="4">
    <location>
        <begin position="118"/>
        <end position="141"/>
    </location>
</feature>
<gene>
    <name evidence="6" type="ORF">DENOEST_1146</name>
</gene>
<feature type="transmembrane region" description="Helical" evidence="4">
    <location>
        <begin position="271"/>
        <end position="293"/>
    </location>
</feature>
<keyword evidence="7" id="KW-1185">Reference proteome</keyword>
<dbReference type="InterPro" id="IPR036259">
    <property type="entry name" value="MFS_trans_sf"/>
</dbReference>
<dbReference type="EMBL" id="LR778301">
    <property type="protein sequence ID" value="CAB1368311.1"/>
    <property type="molecule type" value="Genomic_DNA"/>
</dbReference>
<name>A0A6S6XQV4_9PROT</name>
<feature type="transmembrane region" description="Helical" evidence="4">
    <location>
        <begin position="334"/>
        <end position="357"/>
    </location>
</feature>
<dbReference type="Proteomes" id="UP000515733">
    <property type="component" value="Chromosome"/>
</dbReference>
<feature type="transmembrane region" description="Helical" evidence="4">
    <location>
        <begin position="187"/>
        <end position="211"/>
    </location>
</feature>
<reference evidence="6 7" key="1">
    <citation type="submission" date="2020-03" db="EMBL/GenBank/DDBJ databases">
        <authorList>
            <consortium name="Genoscope - CEA"/>
            <person name="William W."/>
        </authorList>
    </citation>
    <scope>NUCLEOTIDE SEQUENCE [LARGE SCALE GENOMIC DNA]</scope>
    <source>
        <strain evidence="7">DSM 16959</strain>
    </source>
</reference>
<dbReference type="InterPro" id="IPR020846">
    <property type="entry name" value="MFS_dom"/>
</dbReference>
<dbReference type="InterPro" id="IPR050327">
    <property type="entry name" value="Proton-linked_MCT"/>
</dbReference>